<sequence length="94" mass="10437">MYIKFYLWLPCGRHFVPETELSNSALIDSGRSIPALPLHSIPPILPLHSLTSPLIVPLLLHSQLQSSLLSSFLAASLTGQNSFQQVNNIHFHHS</sequence>
<accession>A0A2A6CNC3</accession>
<reference evidence="1" key="2">
    <citation type="submission" date="2022-06" db="UniProtKB">
        <authorList>
            <consortium name="EnsemblMetazoa"/>
        </authorList>
    </citation>
    <scope>IDENTIFICATION</scope>
    <source>
        <strain evidence="1">PS312</strain>
    </source>
</reference>
<accession>A0A8R1YTQ2</accession>
<evidence type="ECO:0000313" key="2">
    <source>
        <dbReference type="Proteomes" id="UP000005239"/>
    </source>
</evidence>
<name>A0A2A6CNC3_PRIPA</name>
<dbReference type="EnsemblMetazoa" id="PPA33116.1">
    <property type="protein sequence ID" value="PPA33116.1"/>
    <property type="gene ID" value="WBGene00205976"/>
</dbReference>
<dbReference type="AlphaFoldDB" id="A0A2A6CNC3"/>
<gene>
    <name evidence="1" type="primary">WBGene00205976</name>
</gene>
<keyword evidence="2" id="KW-1185">Reference proteome</keyword>
<dbReference type="Proteomes" id="UP000005239">
    <property type="component" value="Unassembled WGS sequence"/>
</dbReference>
<proteinExistence type="predicted"/>
<reference evidence="2" key="1">
    <citation type="journal article" date="2008" name="Nat. Genet.">
        <title>The Pristionchus pacificus genome provides a unique perspective on nematode lifestyle and parasitism.</title>
        <authorList>
            <person name="Dieterich C."/>
            <person name="Clifton S.W."/>
            <person name="Schuster L.N."/>
            <person name="Chinwalla A."/>
            <person name="Delehaunty K."/>
            <person name="Dinkelacker I."/>
            <person name="Fulton L."/>
            <person name="Fulton R."/>
            <person name="Godfrey J."/>
            <person name="Minx P."/>
            <person name="Mitreva M."/>
            <person name="Roeseler W."/>
            <person name="Tian H."/>
            <person name="Witte H."/>
            <person name="Yang S.P."/>
            <person name="Wilson R.K."/>
            <person name="Sommer R.J."/>
        </authorList>
    </citation>
    <scope>NUCLEOTIDE SEQUENCE [LARGE SCALE GENOMIC DNA]</scope>
    <source>
        <strain evidence="2">PS312</strain>
    </source>
</reference>
<organism evidence="1 2">
    <name type="scientific">Pristionchus pacificus</name>
    <name type="common">Parasitic nematode worm</name>
    <dbReference type="NCBI Taxonomy" id="54126"/>
    <lineage>
        <taxon>Eukaryota</taxon>
        <taxon>Metazoa</taxon>
        <taxon>Ecdysozoa</taxon>
        <taxon>Nematoda</taxon>
        <taxon>Chromadorea</taxon>
        <taxon>Rhabditida</taxon>
        <taxon>Rhabditina</taxon>
        <taxon>Diplogasteromorpha</taxon>
        <taxon>Diplogasteroidea</taxon>
        <taxon>Neodiplogasteridae</taxon>
        <taxon>Pristionchus</taxon>
    </lineage>
</organism>
<protein>
    <submittedName>
        <fullName evidence="1">Uncharacterized protein</fullName>
    </submittedName>
</protein>
<evidence type="ECO:0000313" key="1">
    <source>
        <dbReference type="EnsemblMetazoa" id="PPA33116.1"/>
    </source>
</evidence>